<reference evidence="1" key="1">
    <citation type="submission" date="2022-07" db="EMBL/GenBank/DDBJ databases">
        <title>Phylogenomic reconstructions and comparative analyses of Kickxellomycotina fungi.</title>
        <authorList>
            <person name="Reynolds N.K."/>
            <person name="Stajich J.E."/>
            <person name="Barry K."/>
            <person name="Grigoriev I.V."/>
            <person name="Crous P."/>
            <person name="Smith M.E."/>
        </authorList>
    </citation>
    <scope>NUCLEOTIDE SEQUENCE</scope>
    <source>
        <strain evidence="1">Benny 63K</strain>
    </source>
</reference>
<sequence>MEVRLDAFSASDFDVKQWLNQQFATLASNAQPPAGNTDQKAQEQQQDNLIQKLTTQLHLLASNTQQNSDRIKARFRHQNSQIMRDIMALGKLVHETQASISTLTDTINSQSAGAQAVEKIVQINTVRQQLERSEQALEYLRCYTDFPQKISAFIDSGELAQAWGLVDSVDPSALAQTEGEGSSVGISAEDARKFEEQIETAVIGRLEQAIAAHDAENMAEAARLLQAHGRSDTVQSAFLRIRSEAGAKQLRPVVAECQADRANTFDTALQLVTELVAQERSFVEAAGMPQDPAVLLENLLASYIELLQPAIQLKVDDIYSSNADNELADCSSSACVADLYQNLSAFYADLSEALSSSTLSVGDDSALETAALASKPIPRSLSLLFAPFVPHMVLLASTEAAHIRRGSLARLRQLEPDYERIEAYVRDASVALLGVFVDIENALERVFAFVPPSKLSGAISEIAAVVVDISTHFSTMIRGIAEQAGIPLAALDVFGNLADFSPGRGGKGKGKESAGSNAIYQTLANADKLGTVSSVVGVSLLSRIFDQYASALSVSIAKQWDDFLATLARQPGFAASPASGSVAEQVASPSRLLLSAFMESCATIADMSAVVISPLLAADAPPPHAMQAVEGAGTGLSHITCSTMFFLLTSAFRLPLVRIPTLGVWHAERQSKSSMNIEVPLFSCSPSEEAVDIGEKMHVLLPELEQIEVMDSQYTRGVDLEGAVPTLYPYVVACLQDGGNDHVDIEGGEMSIQPMLSLVLKTVLQSLVSQICSIDMPPLSDSGRQQLAADVDYIASVVLSFTNSTLSEFNVVRRCVWQCTNADDADMPPDLLGQEDTEGNGDKLKRVCDKMQALLDMKEERSTS</sequence>
<accession>A0ACC1IC76</accession>
<comment type="caution">
    <text evidence="1">The sequence shown here is derived from an EMBL/GenBank/DDBJ whole genome shotgun (WGS) entry which is preliminary data.</text>
</comment>
<gene>
    <name evidence="1" type="ORF">LPJ66_006456</name>
</gene>
<organism evidence="1 2">
    <name type="scientific">Kickxella alabastrina</name>
    <dbReference type="NCBI Taxonomy" id="61397"/>
    <lineage>
        <taxon>Eukaryota</taxon>
        <taxon>Fungi</taxon>
        <taxon>Fungi incertae sedis</taxon>
        <taxon>Zoopagomycota</taxon>
        <taxon>Kickxellomycotina</taxon>
        <taxon>Kickxellomycetes</taxon>
        <taxon>Kickxellales</taxon>
        <taxon>Kickxellaceae</taxon>
        <taxon>Kickxella</taxon>
    </lineage>
</organism>
<proteinExistence type="predicted"/>
<evidence type="ECO:0000313" key="1">
    <source>
        <dbReference type="EMBL" id="KAJ1892249.1"/>
    </source>
</evidence>
<keyword evidence="2" id="KW-1185">Reference proteome</keyword>
<dbReference type="Proteomes" id="UP001150581">
    <property type="component" value="Unassembled WGS sequence"/>
</dbReference>
<evidence type="ECO:0000313" key="2">
    <source>
        <dbReference type="Proteomes" id="UP001150581"/>
    </source>
</evidence>
<protein>
    <submittedName>
        <fullName evidence="1">Uncharacterized protein</fullName>
    </submittedName>
</protein>
<name>A0ACC1IC76_9FUNG</name>
<dbReference type="EMBL" id="JANBPG010001025">
    <property type="protein sequence ID" value="KAJ1892249.1"/>
    <property type="molecule type" value="Genomic_DNA"/>
</dbReference>